<dbReference type="AlphaFoldDB" id="A0A5M5BY23"/>
<reference evidence="1 2" key="1">
    <citation type="journal article" date="2019" name="Nat. Med.">
        <title>A library of human gut bacterial isolates paired with longitudinal multiomics data enables mechanistic microbiome research.</title>
        <authorList>
            <person name="Poyet M."/>
            <person name="Groussin M."/>
            <person name="Gibbons S.M."/>
            <person name="Avila-Pacheco J."/>
            <person name="Jiang X."/>
            <person name="Kearney S.M."/>
            <person name="Perrotta A.R."/>
            <person name="Berdy B."/>
            <person name="Zhao S."/>
            <person name="Lieberman T.D."/>
            <person name="Swanson P.K."/>
            <person name="Smith M."/>
            <person name="Roesemann S."/>
            <person name="Alexander J.E."/>
            <person name="Rich S.A."/>
            <person name="Livny J."/>
            <person name="Vlamakis H."/>
            <person name="Clish C."/>
            <person name="Bullock K."/>
            <person name="Deik A."/>
            <person name="Scott J."/>
            <person name="Pierce K.A."/>
            <person name="Xavier R.J."/>
            <person name="Alm E.J."/>
        </authorList>
    </citation>
    <scope>NUCLEOTIDE SEQUENCE [LARGE SCALE GENOMIC DNA]</scope>
    <source>
        <strain evidence="1 2">BIOML-A163</strain>
    </source>
</reference>
<protein>
    <submittedName>
        <fullName evidence="1">Uncharacterized protein</fullName>
    </submittedName>
</protein>
<dbReference type="EMBL" id="VWLE01000384">
    <property type="protein sequence ID" value="KAA3944054.1"/>
    <property type="molecule type" value="Genomic_DNA"/>
</dbReference>
<sequence>MPSQTSQNASPSLLNACKLPETLSQACKMPENFLNRFCKLEKRLQILKNAFTGMQNVREFTATISRACPDFEFFRDR</sequence>
<accession>A0A5M5BY23</accession>
<comment type="caution">
    <text evidence="1">The sequence shown here is derived from an EMBL/GenBank/DDBJ whole genome shotgun (WGS) entry which is preliminary data.</text>
</comment>
<organism evidence="1 2">
    <name type="scientific">Bacteroides ovatus</name>
    <dbReference type="NCBI Taxonomy" id="28116"/>
    <lineage>
        <taxon>Bacteria</taxon>
        <taxon>Pseudomonadati</taxon>
        <taxon>Bacteroidota</taxon>
        <taxon>Bacteroidia</taxon>
        <taxon>Bacteroidales</taxon>
        <taxon>Bacteroidaceae</taxon>
        <taxon>Bacteroides</taxon>
    </lineage>
</organism>
<dbReference type="Proteomes" id="UP000323717">
    <property type="component" value="Unassembled WGS sequence"/>
</dbReference>
<evidence type="ECO:0000313" key="1">
    <source>
        <dbReference type="EMBL" id="KAA3944054.1"/>
    </source>
</evidence>
<proteinExistence type="predicted"/>
<gene>
    <name evidence="1" type="ORF">F3D71_20835</name>
</gene>
<evidence type="ECO:0000313" key="2">
    <source>
        <dbReference type="Proteomes" id="UP000323717"/>
    </source>
</evidence>
<name>A0A5M5BY23_BACOV</name>